<evidence type="ECO:0000313" key="8">
    <source>
        <dbReference type="EMBL" id="BBY79501.1"/>
    </source>
</evidence>
<dbReference type="PANTHER" id="PTHR43304:SF1">
    <property type="entry name" value="PAC DOMAIN-CONTAINING PROTEIN"/>
    <property type="match status" value="1"/>
</dbReference>
<dbReference type="InterPro" id="IPR013655">
    <property type="entry name" value="PAS_fold_3"/>
</dbReference>
<feature type="domain" description="ANTAR" evidence="7">
    <location>
        <begin position="159"/>
        <end position="220"/>
    </location>
</feature>
<dbReference type="SMART" id="SM01012">
    <property type="entry name" value="ANTAR"/>
    <property type="match status" value="1"/>
</dbReference>
<organism evidence="8 9">
    <name type="scientific">Mycolicibacterium pulveris</name>
    <name type="common">Mycobacterium pulveris</name>
    <dbReference type="NCBI Taxonomy" id="36813"/>
    <lineage>
        <taxon>Bacteria</taxon>
        <taxon>Bacillati</taxon>
        <taxon>Actinomycetota</taxon>
        <taxon>Actinomycetes</taxon>
        <taxon>Mycobacteriales</taxon>
        <taxon>Mycobacteriaceae</taxon>
        <taxon>Mycolicibacterium</taxon>
    </lineage>
</organism>
<feature type="domain" description="PAS" evidence="6">
    <location>
        <begin position="70"/>
        <end position="115"/>
    </location>
</feature>
<evidence type="ECO:0000256" key="5">
    <source>
        <dbReference type="ARBA" id="ARBA00022777"/>
    </source>
</evidence>
<proteinExistence type="predicted"/>
<dbReference type="SUPFAM" id="SSF52172">
    <property type="entry name" value="CheY-like"/>
    <property type="match status" value="1"/>
</dbReference>
<comment type="catalytic activity">
    <reaction evidence="1">
        <text>ATP + protein L-histidine = ADP + protein N-phospho-L-histidine.</text>
        <dbReference type="EC" id="2.7.13.3"/>
    </reaction>
</comment>
<dbReference type="GO" id="GO:0003723">
    <property type="term" value="F:RNA binding"/>
    <property type="evidence" value="ECO:0007669"/>
    <property type="project" value="InterPro"/>
</dbReference>
<keyword evidence="4" id="KW-0808">Transferase</keyword>
<evidence type="ECO:0000256" key="1">
    <source>
        <dbReference type="ARBA" id="ARBA00000085"/>
    </source>
</evidence>
<evidence type="ECO:0000259" key="6">
    <source>
        <dbReference type="PROSITE" id="PS50112"/>
    </source>
</evidence>
<dbReference type="InterPro" id="IPR052162">
    <property type="entry name" value="Sensor_kinase/Photoreceptor"/>
</dbReference>
<dbReference type="AlphaFoldDB" id="A0A7I7UF66"/>
<evidence type="ECO:0000256" key="2">
    <source>
        <dbReference type="ARBA" id="ARBA00012438"/>
    </source>
</evidence>
<protein>
    <recommendedName>
        <fullName evidence="2">histidine kinase</fullName>
        <ecNumber evidence="2">2.7.13.3</ecNumber>
    </recommendedName>
</protein>
<dbReference type="EMBL" id="AP022599">
    <property type="protein sequence ID" value="BBY79501.1"/>
    <property type="molecule type" value="Genomic_DNA"/>
</dbReference>
<keyword evidence="9" id="KW-1185">Reference proteome</keyword>
<dbReference type="CDD" id="cd00130">
    <property type="entry name" value="PAS"/>
    <property type="match status" value="1"/>
</dbReference>
<evidence type="ECO:0000259" key="7">
    <source>
        <dbReference type="PROSITE" id="PS50921"/>
    </source>
</evidence>
<evidence type="ECO:0000256" key="3">
    <source>
        <dbReference type="ARBA" id="ARBA00022553"/>
    </source>
</evidence>
<keyword evidence="5" id="KW-0418">Kinase</keyword>
<dbReference type="InterPro" id="IPR005561">
    <property type="entry name" value="ANTAR"/>
</dbReference>
<dbReference type="Gene3D" id="1.10.10.10">
    <property type="entry name" value="Winged helix-like DNA-binding domain superfamily/Winged helix DNA-binding domain"/>
    <property type="match status" value="1"/>
</dbReference>
<dbReference type="NCBIfam" id="TIGR00229">
    <property type="entry name" value="sensory_box"/>
    <property type="match status" value="1"/>
</dbReference>
<dbReference type="PROSITE" id="PS50921">
    <property type="entry name" value="ANTAR"/>
    <property type="match status" value="1"/>
</dbReference>
<dbReference type="Pfam" id="PF03861">
    <property type="entry name" value="ANTAR"/>
    <property type="match status" value="1"/>
</dbReference>
<dbReference type="Pfam" id="PF08447">
    <property type="entry name" value="PAS_3"/>
    <property type="match status" value="1"/>
</dbReference>
<keyword evidence="3" id="KW-0597">Phosphoprotein</keyword>
<dbReference type="SUPFAM" id="SSF55785">
    <property type="entry name" value="PYP-like sensor domain (PAS domain)"/>
    <property type="match status" value="1"/>
</dbReference>
<dbReference type="InterPro" id="IPR036388">
    <property type="entry name" value="WH-like_DNA-bd_sf"/>
</dbReference>
<sequence>MLLHSRDDIQYHGGVRRRVETALSRGSTSVTNPDSDIDIDHEAVELAVGAGEPQRVGRFRFFIADQRWEWSETIERMHGYEPGSVKPTTELILNHKHPDDRQQVAAVLERVMSGEPFSSRHRIIDTAGRTHWVIVIGDRMIDERGDVLGTSGFYVDYTETMQSDISAEVSKVAEGRAQIEQAKGVLMAAYGISADRAFDILVWRSQETNIKVRELARRFVAEMTGGLPVDTRAKVDHILLTIS</sequence>
<dbReference type="InterPro" id="IPR035965">
    <property type="entry name" value="PAS-like_dom_sf"/>
</dbReference>
<dbReference type="Gene3D" id="3.30.450.20">
    <property type="entry name" value="PAS domain"/>
    <property type="match status" value="1"/>
</dbReference>
<dbReference type="Proteomes" id="UP000467252">
    <property type="component" value="Chromosome"/>
</dbReference>
<dbReference type="PROSITE" id="PS50112">
    <property type="entry name" value="PAS"/>
    <property type="match status" value="1"/>
</dbReference>
<reference evidence="8 9" key="1">
    <citation type="journal article" date="2019" name="Emerg. Microbes Infect.">
        <title>Comprehensive subspecies identification of 175 nontuberculous mycobacteria species based on 7547 genomic profiles.</title>
        <authorList>
            <person name="Matsumoto Y."/>
            <person name="Kinjo T."/>
            <person name="Motooka D."/>
            <person name="Nabeya D."/>
            <person name="Jung N."/>
            <person name="Uechi K."/>
            <person name="Horii T."/>
            <person name="Iida T."/>
            <person name="Fujita J."/>
            <person name="Nakamura S."/>
        </authorList>
    </citation>
    <scope>NUCLEOTIDE SEQUENCE [LARGE SCALE GENOMIC DNA]</scope>
    <source>
        <strain evidence="8 9">JCM 6370</strain>
    </source>
</reference>
<evidence type="ECO:0000313" key="9">
    <source>
        <dbReference type="Proteomes" id="UP000467252"/>
    </source>
</evidence>
<accession>A0A7I7UF66</accession>
<gene>
    <name evidence="8" type="ORF">MPUL_06590</name>
</gene>
<dbReference type="PANTHER" id="PTHR43304">
    <property type="entry name" value="PHYTOCHROME-LIKE PROTEIN CPH1"/>
    <property type="match status" value="1"/>
</dbReference>
<dbReference type="InterPro" id="IPR000014">
    <property type="entry name" value="PAS"/>
</dbReference>
<name>A0A7I7UF66_MYCPV</name>
<dbReference type="EC" id="2.7.13.3" evidence="2"/>
<dbReference type="InterPro" id="IPR011006">
    <property type="entry name" value="CheY-like_superfamily"/>
</dbReference>
<evidence type="ECO:0000256" key="4">
    <source>
        <dbReference type="ARBA" id="ARBA00022679"/>
    </source>
</evidence>
<dbReference type="GO" id="GO:0004673">
    <property type="term" value="F:protein histidine kinase activity"/>
    <property type="evidence" value="ECO:0007669"/>
    <property type="project" value="UniProtKB-EC"/>
</dbReference>